<feature type="domain" description="Enoyl reductase (ER)" evidence="6">
    <location>
        <begin position="6"/>
        <end position="316"/>
    </location>
</feature>
<dbReference type="InterPro" id="IPR036291">
    <property type="entry name" value="NAD(P)-bd_dom_sf"/>
</dbReference>
<dbReference type="AlphaFoldDB" id="A0A090AQJ9"/>
<dbReference type="Proteomes" id="UP000031623">
    <property type="component" value="Chromosome"/>
</dbReference>
<dbReference type="KEGG" id="tig:THII_3618"/>
<protein>
    <submittedName>
        <fullName evidence="7">Zinc-containing alcohol dehydrogenase superfamily</fullName>
    </submittedName>
</protein>
<evidence type="ECO:0000256" key="1">
    <source>
        <dbReference type="ARBA" id="ARBA00001947"/>
    </source>
</evidence>
<evidence type="ECO:0000256" key="5">
    <source>
        <dbReference type="ARBA" id="ARBA00023002"/>
    </source>
</evidence>
<proteinExistence type="inferred from homology"/>
<dbReference type="EMBL" id="AP014633">
    <property type="protein sequence ID" value="BAP57915.1"/>
    <property type="molecule type" value="Genomic_DNA"/>
</dbReference>
<evidence type="ECO:0000259" key="6">
    <source>
        <dbReference type="SMART" id="SM00829"/>
    </source>
</evidence>
<keyword evidence="3" id="KW-0479">Metal-binding</keyword>
<evidence type="ECO:0000313" key="7">
    <source>
        <dbReference type="EMBL" id="BAP57915.1"/>
    </source>
</evidence>
<dbReference type="GO" id="GO:0046872">
    <property type="term" value="F:metal ion binding"/>
    <property type="evidence" value="ECO:0007669"/>
    <property type="project" value="UniProtKB-KW"/>
</dbReference>
<keyword evidence="8" id="KW-1185">Reference proteome</keyword>
<dbReference type="InterPro" id="IPR011032">
    <property type="entry name" value="GroES-like_sf"/>
</dbReference>
<dbReference type="InterPro" id="IPR013154">
    <property type="entry name" value="ADH-like_N"/>
</dbReference>
<evidence type="ECO:0000256" key="3">
    <source>
        <dbReference type="ARBA" id="ARBA00022723"/>
    </source>
</evidence>
<dbReference type="Pfam" id="PF00107">
    <property type="entry name" value="ADH_zinc_N"/>
    <property type="match status" value="1"/>
</dbReference>
<dbReference type="Pfam" id="PF08240">
    <property type="entry name" value="ADH_N"/>
    <property type="match status" value="1"/>
</dbReference>
<dbReference type="Gene3D" id="3.90.180.10">
    <property type="entry name" value="Medium-chain alcohol dehydrogenases, catalytic domain"/>
    <property type="match status" value="1"/>
</dbReference>
<dbReference type="SUPFAM" id="SSF51735">
    <property type="entry name" value="NAD(P)-binding Rossmann-fold domains"/>
    <property type="match status" value="1"/>
</dbReference>
<dbReference type="STRING" id="40754.THII_3618"/>
<dbReference type="SMART" id="SM00829">
    <property type="entry name" value="PKS_ER"/>
    <property type="match status" value="1"/>
</dbReference>
<evidence type="ECO:0000256" key="2">
    <source>
        <dbReference type="ARBA" id="ARBA00008072"/>
    </source>
</evidence>
<dbReference type="CDD" id="cd08242">
    <property type="entry name" value="MDR_like"/>
    <property type="match status" value="1"/>
</dbReference>
<dbReference type="Gene3D" id="3.40.50.720">
    <property type="entry name" value="NAD(P)-binding Rossmann-like Domain"/>
    <property type="match status" value="1"/>
</dbReference>
<dbReference type="InterPro" id="IPR020843">
    <property type="entry name" value="ER"/>
</dbReference>
<comment type="similarity">
    <text evidence="2">Belongs to the zinc-containing alcohol dehydrogenase family.</text>
</comment>
<dbReference type="HOGENOM" id="CLU_026673_11_0_6"/>
<gene>
    <name evidence="7" type="ORF">THII_3618</name>
</gene>
<name>A0A090AQJ9_9GAMM</name>
<dbReference type="GO" id="GO:0016491">
    <property type="term" value="F:oxidoreductase activity"/>
    <property type="evidence" value="ECO:0007669"/>
    <property type="project" value="UniProtKB-KW"/>
</dbReference>
<dbReference type="PANTHER" id="PTHR43350">
    <property type="entry name" value="NAD-DEPENDENT ALCOHOL DEHYDROGENASE"/>
    <property type="match status" value="1"/>
</dbReference>
<dbReference type="SUPFAM" id="SSF50129">
    <property type="entry name" value="GroES-like"/>
    <property type="match status" value="1"/>
</dbReference>
<accession>A0A090AQJ9</accession>
<keyword evidence="5" id="KW-0560">Oxidoreductase</keyword>
<evidence type="ECO:0000313" key="8">
    <source>
        <dbReference type="Proteomes" id="UP000031623"/>
    </source>
</evidence>
<dbReference type="PANTHER" id="PTHR43350:SF2">
    <property type="entry name" value="GROES-LIKE ZINC-BINDING ALCOHOL DEHYDROGENASE FAMILY PROTEIN"/>
    <property type="match status" value="1"/>
</dbReference>
<organism evidence="7 8">
    <name type="scientific">Thioploca ingrica</name>
    <dbReference type="NCBI Taxonomy" id="40754"/>
    <lineage>
        <taxon>Bacteria</taxon>
        <taxon>Pseudomonadati</taxon>
        <taxon>Pseudomonadota</taxon>
        <taxon>Gammaproteobacteria</taxon>
        <taxon>Thiotrichales</taxon>
        <taxon>Thiotrichaceae</taxon>
        <taxon>Thioploca</taxon>
    </lineage>
</organism>
<sequence>MQALWLENNQLSYRYDIPLPTPSVEEALIKVRLAGICATDLELVTGYYPYTGILGHEFVGEIVQAPTAPERIGQRVVGEINVTCGQCDRCLSGYPKHCQQRRVLGIRNQPGAFAEYLCLPLKNLLPVPVSLPDEIAVFTEPVAAALAIQAQVHISPSHQVSVIGAGRLGQLIAQTLRLTGCHLQVVARHEQQQQLLTAQQITWLEEPTIPQQTVDIVIEATGSASGFSLARQIIRPGGTIVLKSTYRGDMSINFSSLVVDEIRLVGSRCGPLAPALRLLEQQLITPLPLIDSYFSLQEGLRAFERANQAGVFKVLLTPSSDNFMQR</sequence>
<dbReference type="OrthoDB" id="9773078at2"/>
<comment type="cofactor">
    <cofactor evidence="1">
        <name>Zn(2+)</name>
        <dbReference type="ChEBI" id="CHEBI:29105"/>
    </cofactor>
</comment>
<reference evidence="7 8" key="1">
    <citation type="journal article" date="2014" name="ISME J.">
        <title>Ecophysiology of Thioploca ingrica as revealed by the complete genome sequence supplemented with proteomic evidence.</title>
        <authorList>
            <person name="Kojima H."/>
            <person name="Ogura Y."/>
            <person name="Yamamoto N."/>
            <person name="Togashi T."/>
            <person name="Mori H."/>
            <person name="Watanabe T."/>
            <person name="Nemoto F."/>
            <person name="Kurokawa K."/>
            <person name="Hayashi T."/>
            <person name="Fukui M."/>
        </authorList>
    </citation>
    <scope>NUCLEOTIDE SEQUENCE [LARGE SCALE GENOMIC DNA]</scope>
</reference>
<evidence type="ECO:0000256" key="4">
    <source>
        <dbReference type="ARBA" id="ARBA00022833"/>
    </source>
</evidence>
<keyword evidence="4" id="KW-0862">Zinc</keyword>
<dbReference type="InterPro" id="IPR013149">
    <property type="entry name" value="ADH-like_C"/>
</dbReference>